<organism evidence="8 9">
    <name type="scientific">Mycobacterium ostraviense</name>
    <dbReference type="NCBI Taxonomy" id="2738409"/>
    <lineage>
        <taxon>Bacteria</taxon>
        <taxon>Bacillati</taxon>
        <taxon>Actinomycetota</taxon>
        <taxon>Actinomycetes</taxon>
        <taxon>Mycobacteriales</taxon>
        <taxon>Mycobacteriaceae</taxon>
        <taxon>Mycobacterium</taxon>
    </lineage>
</organism>
<evidence type="ECO:0000313" key="9">
    <source>
        <dbReference type="Proteomes" id="UP000077342"/>
    </source>
</evidence>
<dbReference type="RefSeq" id="WP_075510156.1">
    <property type="nucleotide sequence ID" value="NZ_CP089224.1"/>
</dbReference>
<dbReference type="Pfam" id="PF00067">
    <property type="entry name" value="p450"/>
    <property type="match status" value="1"/>
</dbReference>
<dbReference type="SUPFAM" id="SSF48264">
    <property type="entry name" value="Cytochrome P450"/>
    <property type="match status" value="1"/>
</dbReference>
<sequence length="433" mass="48086">MPCPDLPPGFDFTDPDIYAERLPVAEFAELRASAPIWWNEQAPGHGGGYHDGGFWAITKLKDVKEVSRRSDVFSSWENTVIPRFHNDIAREDIEVQRFVMLNQDAPHHTRLRKIISRGFTPRAVGRLEAELSERAHKIAKAAAAEGSGDFVEQVSCELPLQAIAGLLGVPQEDRGKLFHWSNEMTGTEDPEFAHVDPKASSVELISYAMKMAEDKAKNPGDDIVTQLIEADIDGEKLSDDEFGFFVVMLAVAGNETSRNSITQGMMAFADHPEQWELYKNERPETAADEIVRWATPVTCFQRTALQDYELSGVQIKKGQRVVMFYRSANFDEEVFEDPYTFNILRNPNPHVGFGGTGAHYCIGANLARLTINLMFNAIADHLPDLKPIAAPERLRSGWLNGIKHWQVDYAGKCPVAASTPGAVTGDVSSSVAR</sequence>
<keyword evidence="9" id="KW-1185">Reference proteome</keyword>
<dbReference type="GO" id="GO:0006707">
    <property type="term" value="P:cholesterol catabolic process"/>
    <property type="evidence" value="ECO:0007669"/>
    <property type="project" value="TreeGrafter"/>
</dbReference>
<dbReference type="InterPro" id="IPR036396">
    <property type="entry name" value="Cyt_P450_sf"/>
</dbReference>
<dbReference type="PRINTS" id="PR00359">
    <property type="entry name" value="BP450"/>
</dbReference>
<reference evidence="9" key="1">
    <citation type="submission" date="2016-04" db="EMBL/GenBank/DDBJ databases">
        <authorList>
            <person name="Strapagiel D."/>
            <person name="Borowka P."/>
            <person name="Marciniak B."/>
            <person name="Bakula Z."/>
            <person name="Van Ingen J."/>
            <person name="Safianowska A."/>
            <person name="Dziadek J."/>
            <person name="Jagielski T."/>
        </authorList>
    </citation>
    <scope>NUCLEOTIDE SEQUENCE [LARGE SCALE GENOMIC DNA]</scope>
    <source>
        <strain evidence="9">1010001458</strain>
    </source>
</reference>
<dbReference type="GO" id="GO:0005506">
    <property type="term" value="F:iron ion binding"/>
    <property type="evidence" value="ECO:0007669"/>
    <property type="project" value="InterPro"/>
</dbReference>
<protein>
    <submittedName>
        <fullName evidence="8">Steroid C27-monooxygenase</fullName>
    </submittedName>
</protein>
<dbReference type="InterPro" id="IPR001128">
    <property type="entry name" value="Cyt_P450"/>
</dbReference>
<evidence type="ECO:0000256" key="5">
    <source>
        <dbReference type="ARBA" id="ARBA00023002"/>
    </source>
</evidence>
<evidence type="ECO:0000256" key="7">
    <source>
        <dbReference type="ARBA" id="ARBA00023033"/>
    </source>
</evidence>
<evidence type="ECO:0000256" key="4">
    <source>
        <dbReference type="ARBA" id="ARBA00022723"/>
    </source>
</evidence>
<dbReference type="CDD" id="cd11033">
    <property type="entry name" value="CYP142-like"/>
    <property type="match status" value="1"/>
</dbReference>
<keyword evidence="6" id="KW-0408">Iron</keyword>
<evidence type="ECO:0000256" key="3">
    <source>
        <dbReference type="ARBA" id="ARBA00022617"/>
    </source>
</evidence>
<comment type="cofactor">
    <cofactor evidence="1">
        <name>heme</name>
        <dbReference type="ChEBI" id="CHEBI:30413"/>
    </cofactor>
</comment>
<dbReference type="Gene3D" id="1.10.630.10">
    <property type="entry name" value="Cytochrome P450"/>
    <property type="match status" value="1"/>
</dbReference>
<accession>A0A164BC84</accession>
<keyword evidence="4" id="KW-0479">Metal-binding</keyword>
<proteinExistence type="inferred from homology"/>
<dbReference type="AlphaFoldDB" id="A0A164BC84"/>
<dbReference type="GO" id="GO:0020037">
    <property type="term" value="F:heme binding"/>
    <property type="evidence" value="ECO:0007669"/>
    <property type="project" value="InterPro"/>
</dbReference>
<name>A0A164BC84_9MYCO</name>
<dbReference type="PANTHER" id="PTHR46696:SF4">
    <property type="entry name" value="BIOTIN BIOSYNTHESIS CYTOCHROME P450"/>
    <property type="match status" value="1"/>
</dbReference>
<comment type="caution">
    <text evidence="8">The sequence shown here is derived from an EMBL/GenBank/DDBJ whole genome shotgun (WGS) entry which is preliminary data.</text>
</comment>
<dbReference type="FunFam" id="1.10.630.10:FF:000018">
    <property type="entry name" value="Cytochrome P450 monooxygenase"/>
    <property type="match status" value="1"/>
</dbReference>
<keyword evidence="5" id="KW-0560">Oxidoreductase</keyword>
<dbReference type="InterPro" id="IPR002397">
    <property type="entry name" value="Cyt_P450_B"/>
</dbReference>
<evidence type="ECO:0000256" key="6">
    <source>
        <dbReference type="ARBA" id="ARBA00023004"/>
    </source>
</evidence>
<dbReference type="EMBL" id="LWCI01000099">
    <property type="protein sequence ID" value="KZS63331.1"/>
    <property type="molecule type" value="Genomic_DNA"/>
</dbReference>
<dbReference type="PANTHER" id="PTHR46696">
    <property type="entry name" value="P450, PUTATIVE (EUROFUNG)-RELATED"/>
    <property type="match status" value="1"/>
</dbReference>
<gene>
    <name evidence="8" type="ORF">A4G28_10975</name>
</gene>
<dbReference type="GO" id="GO:0036199">
    <property type="term" value="F:cholest-4-en-3-one 26-monooxygenase activity"/>
    <property type="evidence" value="ECO:0007669"/>
    <property type="project" value="TreeGrafter"/>
</dbReference>
<evidence type="ECO:0000313" key="8">
    <source>
        <dbReference type="EMBL" id="KZS63331.1"/>
    </source>
</evidence>
<evidence type="ECO:0000256" key="1">
    <source>
        <dbReference type="ARBA" id="ARBA00001971"/>
    </source>
</evidence>
<dbReference type="GO" id="GO:0008395">
    <property type="term" value="F:steroid hydroxylase activity"/>
    <property type="evidence" value="ECO:0007669"/>
    <property type="project" value="TreeGrafter"/>
</dbReference>
<keyword evidence="7 8" id="KW-0503">Monooxygenase</keyword>
<comment type="similarity">
    <text evidence="2">Belongs to the cytochrome P450 family.</text>
</comment>
<dbReference type="Proteomes" id="UP000077342">
    <property type="component" value="Unassembled WGS sequence"/>
</dbReference>
<keyword evidence="3" id="KW-0349">Heme</keyword>
<evidence type="ECO:0000256" key="2">
    <source>
        <dbReference type="ARBA" id="ARBA00010617"/>
    </source>
</evidence>